<evidence type="ECO:0000256" key="3">
    <source>
        <dbReference type="ARBA" id="ARBA00022519"/>
    </source>
</evidence>
<dbReference type="GO" id="GO:0062054">
    <property type="term" value="F:fluoride channel activity"/>
    <property type="evidence" value="ECO:0007669"/>
    <property type="project" value="UniProtKB-UniRule"/>
</dbReference>
<evidence type="ECO:0000256" key="4">
    <source>
        <dbReference type="ARBA" id="ARBA00022692"/>
    </source>
</evidence>
<dbReference type="NCBIfam" id="TIGR00494">
    <property type="entry name" value="crcB"/>
    <property type="match status" value="1"/>
</dbReference>
<dbReference type="AlphaFoldDB" id="A0A7W6RZH0"/>
<evidence type="ECO:0000313" key="14">
    <source>
        <dbReference type="Proteomes" id="UP000555728"/>
    </source>
</evidence>
<keyword evidence="4 12" id="KW-0812">Transmembrane</keyword>
<evidence type="ECO:0000256" key="11">
    <source>
        <dbReference type="ARBA" id="ARBA00035585"/>
    </source>
</evidence>
<dbReference type="PANTHER" id="PTHR28259:SF1">
    <property type="entry name" value="FLUORIDE EXPORT PROTEIN 1-RELATED"/>
    <property type="match status" value="1"/>
</dbReference>
<dbReference type="Pfam" id="PF02537">
    <property type="entry name" value="CRCB"/>
    <property type="match status" value="1"/>
</dbReference>
<evidence type="ECO:0000256" key="1">
    <source>
        <dbReference type="ARBA" id="ARBA00004651"/>
    </source>
</evidence>
<dbReference type="Proteomes" id="UP000555728">
    <property type="component" value="Unassembled WGS sequence"/>
</dbReference>
<evidence type="ECO:0000256" key="2">
    <source>
        <dbReference type="ARBA" id="ARBA00022475"/>
    </source>
</evidence>
<feature type="transmembrane region" description="Helical" evidence="12">
    <location>
        <begin position="35"/>
        <end position="57"/>
    </location>
</feature>
<evidence type="ECO:0000256" key="9">
    <source>
        <dbReference type="ARBA" id="ARBA00023303"/>
    </source>
</evidence>
<feature type="binding site" evidence="12">
    <location>
        <position position="80"/>
    </location>
    <ligand>
        <name>Na(+)</name>
        <dbReference type="ChEBI" id="CHEBI:29101"/>
        <note>structural</note>
    </ligand>
</feature>
<comment type="caution">
    <text evidence="13">The sequence shown here is derived from an EMBL/GenBank/DDBJ whole genome shotgun (WGS) entry which is preliminary data.</text>
</comment>
<keyword evidence="2 12" id="KW-1003">Cell membrane</keyword>
<dbReference type="GO" id="GO:0046872">
    <property type="term" value="F:metal ion binding"/>
    <property type="evidence" value="ECO:0007669"/>
    <property type="project" value="UniProtKB-KW"/>
</dbReference>
<evidence type="ECO:0000313" key="13">
    <source>
        <dbReference type="EMBL" id="MBB4286100.1"/>
    </source>
</evidence>
<reference evidence="13 14" key="1">
    <citation type="submission" date="2020-08" db="EMBL/GenBank/DDBJ databases">
        <title>Genome sequencing of Purple Non-Sulfur Bacteria from various extreme environments.</title>
        <authorList>
            <person name="Mayer M."/>
        </authorList>
    </citation>
    <scope>NUCLEOTIDE SEQUENCE [LARGE SCALE GENOMIC DNA]</scope>
    <source>
        <strain evidence="13 14">JA135</strain>
    </source>
</reference>
<accession>A0A7W6RZH0</accession>
<keyword evidence="12" id="KW-0479">Metal-binding</keyword>
<keyword evidence="8 12" id="KW-0472">Membrane</keyword>
<organism evidence="13 14">
    <name type="scientific">Roseospira goensis</name>
    <dbReference type="NCBI Taxonomy" id="391922"/>
    <lineage>
        <taxon>Bacteria</taxon>
        <taxon>Pseudomonadati</taxon>
        <taxon>Pseudomonadota</taxon>
        <taxon>Alphaproteobacteria</taxon>
        <taxon>Rhodospirillales</taxon>
        <taxon>Rhodospirillaceae</taxon>
        <taxon>Roseospira</taxon>
    </lineage>
</organism>
<dbReference type="HAMAP" id="MF_00454">
    <property type="entry name" value="FluC"/>
    <property type="match status" value="1"/>
</dbReference>
<keyword evidence="14" id="KW-1185">Reference proteome</keyword>
<keyword evidence="3" id="KW-0997">Cell inner membrane</keyword>
<dbReference type="EMBL" id="JACIGI010000012">
    <property type="protein sequence ID" value="MBB4286100.1"/>
    <property type="molecule type" value="Genomic_DNA"/>
</dbReference>
<dbReference type="PANTHER" id="PTHR28259">
    <property type="entry name" value="FLUORIDE EXPORT PROTEIN 1-RELATED"/>
    <property type="match status" value="1"/>
</dbReference>
<gene>
    <name evidence="12" type="primary">fluC</name>
    <name evidence="12" type="synonym">crcB</name>
    <name evidence="13" type="ORF">GGD88_001825</name>
</gene>
<protein>
    <recommendedName>
        <fullName evidence="12">Fluoride-specific ion channel FluC</fullName>
    </recommendedName>
</protein>
<dbReference type="GO" id="GO:0005886">
    <property type="term" value="C:plasma membrane"/>
    <property type="evidence" value="ECO:0007669"/>
    <property type="project" value="UniProtKB-SubCell"/>
</dbReference>
<comment type="similarity">
    <text evidence="10 12">Belongs to the fluoride channel Fluc/FEX (TC 1.A.43) family.</text>
</comment>
<comment type="function">
    <text evidence="12">Fluoride-specific ion channel. Important for reducing fluoride concentration in the cell, thus reducing its toxicity.</text>
</comment>
<comment type="catalytic activity">
    <reaction evidence="11">
        <text>fluoride(in) = fluoride(out)</text>
        <dbReference type="Rhea" id="RHEA:76159"/>
        <dbReference type="ChEBI" id="CHEBI:17051"/>
    </reaction>
    <physiologicalReaction direction="left-to-right" evidence="11">
        <dbReference type="Rhea" id="RHEA:76160"/>
    </physiologicalReaction>
</comment>
<keyword evidence="9 12" id="KW-0407">Ion channel</keyword>
<proteinExistence type="inferred from homology"/>
<name>A0A7W6RZH0_9PROT</name>
<dbReference type="NCBIfam" id="NF010791">
    <property type="entry name" value="PRK14195.1"/>
    <property type="match status" value="1"/>
</dbReference>
<feature type="transmembrane region" description="Helical" evidence="12">
    <location>
        <begin position="69"/>
        <end position="89"/>
    </location>
</feature>
<evidence type="ECO:0000256" key="12">
    <source>
        <dbReference type="HAMAP-Rule" id="MF_00454"/>
    </source>
</evidence>
<keyword evidence="6 12" id="KW-0915">Sodium</keyword>
<comment type="subcellular location">
    <subcellularLocation>
        <location evidence="1 12">Cell membrane</location>
        <topology evidence="1 12">Multi-pass membrane protein</topology>
    </subcellularLocation>
</comment>
<keyword evidence="5 12" id="KW-1133">Transmembrane helix</keyword>
<evidence type="ECO:0000256" key="7">
    <source>
        <dbReference type="ARBA" id="ARBA00023065"/>
    </source>
</evidence>
<dbReference type="InterPro" id="IPR003691">
    <property type="entry name" value="FluC"/>
</dbReference>
<comment type="activity regulation">
    <text evidence="12">Na(+) is not transported, but it plays an essential structural role and its presence is essential for fluoride channel function.</text>
</comment>
<evidence type="ECO:0000256" key="10">
    <source>
        <dbReference type="ARBA" id="ARBA00035120"/>
    </source>
</evidence>
<keyword evidence="12" id="KW-0813">Transport</keyword>
<dbReference type="GO" id="GO:0140114">
    <property type="term" value="P:cellular detoxification of fluoride"/>
    <property type="evidence" value="ECO:0007669"/>
    <property type="project" value="UniProtKB-UniRule"/>
</dbReference>
<evidence type="ECO:0000256" key="6">
    <source>
        <dbReference type="ARBA" id="ARBA00023053"/>
    </source>
</evidence>
<dbReference type="RefSeq" id="WP_184434439.1">
    <property type="nucleotide sequence ID" value="NZ_JACIGI010000012.1"/>
</dbReference>
<feature type="transmembrane region" description="Helical" evidence="12">
    <location>
        <begin position="101"/>
        <end position="122"/>
    </location>
</feature>
<feature type="binding site" evidence="12">
    <location>
        <position position="77"/>
    </location>
    <ligand>
        <name>Na(+)</name>
        <dbReference type="ChEBI" id="CHEBI:29101"/>
        <note>structural</note>
    </ligand>
</feature>
<keyword evidence="7 12" id="KW-0406">Ion transport</keyword>
<evidence type="ECO:0000256" key="5">
    <source>
        <dbReference type="ARBA" id="ARBA00022989"/>
    </source>
</evidence>
<sequence>MSPSLLFVVAAGGAVGAVARYLVTSAVPRWLGHGFPWGTLVVNIAGSLLMGLLIEVLARRWSAPVEARVFLVTGGLGAFTTFSTFSLDVVTLWERGAFGSAALYAGGSVVAGVTALLAGLWLGRALF</sequence>
<evidence type="ECO:0000256" key="8">
    <source>
        <dbReference type="ARBA" id="ARBA00023136"/>
    </source>
</evidence>